<evidence type="ECO:0000313" key="9">
    <source>
        <dbReference type="EMBL" id="AQS88066.1"/>
    </source>
</evidence>
<feature type="transmembrane region" description="Helical" evidence="8">
    <location>
        <begin position="142"/>
        <end position="165"/>
    </location>
</feature>
<name>A0A1U9KQK1_9PROT</name>
<feature type="transmembrane region" description="Helical" evidence="8">
    <location>
        <begin position="231"/>
        <end position="256"/>
    </location>
</feature>
<evidence type="ECO:0000256" key="6">
    <source>
        <dbReference type="ARBA" id="ARBA00022989"/>
    </source>
</evidence>
<organism evidence="9 10">
    <name type="scientific">Neoasaia chiangmaiensis</name>
    <dbReference type="NCBI Taxonomy" id="320497"/>
    <lineage>
        <taxon>Bacteria</taxon>
        <taxon>Pseudomonadati</taxon>
        <taxon>Pseudomonadota</taxon>
        <taxon>Alphaproteobacteria</taxon>
        <taxon>Acetobacterales</taxon>
        <taxon>Acetobacteraceae</taxon>
        <taxon>Neoasaia</taxon>
    </lineage>
</organism>
<evidence type="ECO:0000256" key="4">
    <source>
        <dbReference type="ARBA" id="ARBA00022475"/>
    </source>
</evidence>
<dbReference type="InterPro" id="IPR000522">
    <property type="entry name" value="ABC_transptr_permease_BtuC"/>
</dbReference>
<evidence type="ECO:0000256" key="1">
    <source>
        <dbReference type="ARBA" id="ARBA00004651"/>
    </source>
</evidence>
<dbReference type="GO" id="GO:0005886">
    <property type="term" value="C:plasma membrane"/>
    <property type="evidence" value="ECO:0007669"/>
    <property type="project" value="UniProtKB-SubCell"/>
</dbReference>
<dbReference type="InterPro" id="IPR037294">
    <property type="entry name" value="ABC_BtuC-like"/>
</dbReference>
<reference evidence="9 10" key="1">
    <citation type="submission" date="2016-03" db="EMBL/GenBank/DDBJ databases">
        <title>Acetic acid bacteria sequencing.</title>
        <authorList>
            <person name="Brandt J."/>
            <person name="Jakob F."/>
            <person name="Vogel R.F."/>
        </authorList>
    </citation>
    <scope>NUCLEOTIDE SEQUENCE [LARGE SCALE GENOMIC DNA]</scope>
    <source>
        <strain evidence="9 10">NBRC 101099</strain>
    </source>
</reference>
<dbReference type="GO" id="GO:0033214">
    <property type="term" value="P:siderophore-iron import into cell"/>
    <property type="evidence" value="ECO:0007669"/>
    <property type="project" value="TreeGrafter"/>
</dbReference>
<keyword evidence="10" id="KW-1185">Reference proteome</keyword>
<gene>
    <name evidence="9" type="ORF">A0U93_09040</name>
</gene>
<accession>A0A1U9KQK1</accession>
<comment type="subcellular location">
    <subcellularLocation>
        <location evidence="1">Cell membrane</location>
        <topology evidence="1">Multi-pass membrane protein</topology>
    </subcellularLocation>
</comment>
<keyword evidence="7 8" id="KW-0472">Membrane</keyword>
<evidence type="ECO:0000256" key="7">
    <source>
        <dbReference type="ARBA" id="ARBA00023136"/>
    </source>
</evidence>
<comment type="similarity">
    <text evidence="2">Belongs to the binding-protein-dependent transport system permease family. FecCD subfamily.</text>
</comment>
<keyword evidence="6 8" id="KW-1133">Transmembrane helix</keyword>
<dbReference type="Proteomes" id="UP000188604">
    <property type="component" value="Chromosome"/>
</dbReference>
<evidence type="ECO:0000313" key="10">
    <source>
        <dbReference type="Proteomes" id="UP000188604"/>
    </source>
</evidence>
<dbReference type="EMBL" id="CP014691">
    <property type="protein sequence ID" value="AQS88066.1"/>
    <property type="molecule type" value="Genomic_DNA"/>
</dbReference>
<feature type="transmembrane region" description="Helical" evidence="8">
    <location>
        <begin position="185"/>
        <end position="210"/>
    </location>
</feature>
<dbReference type="PANTHER" id="PTHR30472:SF70">
    <property type="entry name" value="MOLYBDATE IMPORT SYSTEM PERMEASE PROTEIN MOLB"/>
    <property type="match status" value="1"/>
</dbReference>
<evidence type="ECO:0000256" key="2">
    <source>
        <dbReference type="ARBA" id="ARBA00007935"/>
    </source>
</evidence>
<feature type="transmembrane region" description="Helical" evidence="8">
    <location>
        <begin position="59"/>
        <end position="80"/>
    </location>
</feature>
<dbReference type="STRING" id="320497.A0U93_09040"/>
<proteinExistence type="inferred from homology"/>
<dbReference type="OrthoDB" id="9811975at2"/>
<dbReference type="Pfam" id="PF01032">
    <property type="entry name" value="FecCD"/>
    <property type="match status" value="1"/>
</dbReference>
<dbReference type="GO" id="GO:0022857">
    <property type="term" value="F:transmembrane transporter activity"/>
    <property type="evidence" value="ECO:0007669"/>
    <property type="project" value="InterPro"/>
</dbReference>
<dbReference type="Gene3D" id="1.10.3470.10">
    <property type="entry name" value="ABC transporter involved in vitamin B12 uptake, BtuC"/>
    <property type="match status" value="1"/>
</dbReference>
<dbReference type="KEGG" id="nch:A0U93_09040"/>
<dbReference type="PANTHER" id="PTHR30472">
    <property type="entry name" value="FERRIC ENTEROBACTIN TRANSPORT SYSTEM PERMEASE PROTEIN"/>
    <property type="match status" value="1"/>
</dbReference>
<keyword evidence="4" id="KW-1003">Cell membrane</keyword>
<sequence>MARYRFVLPVALSVLLLVMLGALGTGRYAIAPVHIVQALAGGGDATTHVVVWQARLPRLLAAAMIGAGLAVSGATYQAVFRNPLVAPDLLGVLSGAAFGAASAILLGASGAGVQAGAFGGGILAMATGLGVARLLGGGGLLALVLGGLIANAIFTALVSLMKYVADPQDQLPAIVYWLLGSLAQVGWGQIVWLTPALVLALVPLLAAGRIMDVLSLDDDEARSLGVPARTWRLAAIGFATFLAALTVSVAGIIGWVGLLTPHLARLLVGAPHRRMVPLSAVLGAVGVVLADTVARTLTPGEIPLGMLTELFGAVAFVLVLRRLRQDVA</sequence>
<feature type="transmembrane region" description="Helical" evidence="8">
    <location>
        <begin position="306"/>
        <end position="323"/>
    </location>
</feature>
<dbReference type="SUPFAM" id="SSF81345">
    <property type="entry name" value="ABC transporter involved in vitamin B12 uptake, BtuC"/>
    <property type="match status" value="1"/>
</dbReference>
<evidence type="ECO:0000256" key="5">
    <source>
        <dbReference type="ARBA" id="ARBA00022692"/>
    </source>
</evidence>
<protein>
    <submittedName>
        <fullName evidence="9">ABC transporter permease</fullName>
    </submittedName>
</protein>
<evidence type="ECO:0000256" key="3">
    <source>
        <dbReference type="ARBA" id="ARBA00022448"/>
    </source>
</evidence>
<evidence type="ECO:0000256" key="8">
    <source>
        <dbReference type="SAM" id="Phobius"/>
    </source>
</evidence>
<keyword evidence="5 8" id="KW-0812">Transmembrane</keyword>
<dbReference type="CDD" id="cd06550">
    <property type="entry name" value="TM_ABC_iron-siderophores_like"/>
    <property type="match status" value="1"/>
</dbReference>
<feature type="transmembrane region" description="Helical" evidence="8">
    <location>
        <begin position="89"/>
        <end position="109"/>
    </location>
</feature>
<keyword evidence="3" id="KW-0813">Transport</keyword>
<dbReference type="AlphaFoldDB" id="A0A1U9KQK1"/>
<dbReference type="RefSeq" id="WP_077807083.1">
    <property type="nucleotide sequence ID" value="NZ_BJXS01000007.1"/>
</dbReference>